<dbReference type="EMBL" id="CP058595">
    <property type="protein sequence ID" value="QLG46041.1"/>
    <property type="molecule type" value="Genomic_DNA"/>
</dbReference>
<organism evidence="1 2">
    <name type="scientific">Costertonia aggregata</name>
    <dbReference type="NCBI Taxonomy" id="343403"/>
    <lineage>
        <taxon>Bacteria</taxon>
        <taxon>Pseudomonadati</taxon>
        <taxon>Bacteroidota</taxon>
        <taxon>Flavobacteriia</taxon>
        <taxon>Flavobacteriales</taxon>
        <taxon>Flavobacteriaceae</taxon>
        <taxon>Costertonia</taxon>
    </lineage>
</organism>
<proteinExistence type="predicted"/>
<name>A0A7H9ARC4_9FLAO</name>
<accession>A0A7H9ARC4</accession>
<dbReference type="Proteomes" id="UP000509302">
    <property type="component" value="Chromosome"/>
</dbReference>
<dbReference type="KEGG" id="cagg:HYG79_12030"/>
<dbReference type="AlphaFoldDB" id="A0A7H9ARC4"/>
<dbReference type="RefSeq" id="WP_179242327.1">
    <property type="nucleotide sequence ID" value="NZ_CP058595.1"/>
</dbReference>
<keyword evidence="2" id="KW-1185">Reference proteome</keyword>
<evidence type="ECO:0000313" key="2">
    <source>
        <dbReference type="Proteomes" id="UP000509302"/>
    </source>
</evidence>
<reference evidence="1 2" key="1">
    <citation type="journal article" date="2006" name="Int. J. Syst. Evol. Microbiol.">
        <title>Costertonia aggregata gen. nov., sp. nov., a mesophilic marine bacterium of the family Flavobacteriaceae, isolated from a mature biofilm.</title>
        <authorList>
            <person name="Kwon K.K."/>
            <person name="Lee Y.K."/>
            <person name="Lee H.K."/>
        </authorList>
    </citation>
    <scope>NUCLEOTIDE SEQUENCE [LARGE SCALE GENOMIC DNA]</scope>
    <source>
        <strain evidence="1 2">KCCM 42265</strain>
    </source>
</reference>
<gene>
    <name evidence="1" type="ORF">HYG79_12030</name>
</gene>
<sequence length="99" mass="11728">MNQHEPDQIDDLRKLFLDKNKDCLKSFTNEYQVINFLAIQKTYFYFLTAIRAVKGLRLALYDDKTTSIVFNDREIEGTRKMRFENTDEIEQLLTLSGLN</sequence>
<evidence type="ECO:0000313" key="1">
    <source>
        <dbReference type="EMBL" id="QLG46041.1"/>
    </source>
</evidence>
<protein>
    <submittedName>
        <fullName evidence="1">Uncharacterized protein</fullName>
    </submittedName>
</protein>